<evidence type="ECO:0000313" key="1">
    <source>
        <dbReference type="EMBL" id="KAI5653347.1"/>
    </source>
</evidence>
<comment type="caution">
    <text evidence="1">The sequence shown here is derived from an EMBL/GenBank/DDBJ whole genome shotgun (WGS) entry which is preliminary data.</text>
</comment>
<gene>
    <name evidence="1" type="ORF">M9H77_30534</name>
</gene>
<organism evidence="1 2">
    <name type="scientific">Catharanthus roseus</name>
    <name type="common">Madagascar periwinkle</name>
    <name type="synonym">Vinca rosea</name>
    <dbReference type="NCBI Taxonomy" id="4058"/>
    <lineage>
        <taxon>Eukaryota</taxon>
        <taxon>Viridiplantae</taxon>
        <taxon>Streptophyta</taxon>
        <taxon>Embryophyta</taxon>
        <taxon>Tracheophyta</taxon>
        <taxon>Spermatophyta</taxon>
        <taxon>Magnoliopsida</taxon>
        <taxon>eudicotyledons</taxon>
        <taxon>Gunneridae</taxon>
        <taxon>Pentapetalae</taxon>
        <taxon>asterids</taxon>
        <taxon>lamiids</taxon>
        <taxon>Gentianales</taxon>
        <taxon>Apocynaceae</taxon>
        <taxon>Rauvolfioideae</taxon>
        <taxon>Vinceae</taxon>
        <taxon>Catharanthinae</taxon>
        <taxon>Catharanthus</taxon>
    </lineage>
</organism>
<name>A0ACB9ZYU0_CATRO</name>
<sequence length="294" mass="34203">MSAYNPYPFHEVGFQGRPQAIGVRREGQGGRRYYRPHEEVPRQEPCLEDDLFEDFEEDPNIGKINHGGYYSNQQEDRTLDKIKWKVLSLKGENDDCQDDLIEKEEGNEDQEIDSFEAIEEGMSLVTIRALSTQILQEESKKKKSIEEGKGVDERKVSVENPREEKMNREKKMKERCFYAKESEIIEAIKKEEMVLLLYCKGTFVEIIEENKDVFPEKVHGGLLPLRGIEHQIDLVPGVVLPNRPAPQSFPVEIKELRRQVEELVSKGSSKAKQEAWKMDGVYWNFSIHYPIQER</sequence>
<accession>A0ACB9ZYU0</accession>
<reference evidence="2" key="1">
    <citation type="journal article" date="2023" name="Nat. Plants">
        <title>Single-cell RNA sequencing provides a high-resolution roadmap for understanding the multicellular compartmentation of specialized metabolism.</title>
        <authorList>
            <person name="Sun S."/>
            <person name="Shen X."/>
            <person name="Li Y."/>
            <person name="Li Y."/>
            <person name="Wang S."/>
            <person name="Li R."/>
            <person name="Zhang H."/>
            <person name="Shen G."/>
            <person name="Guo B."/>
            <person name="Wei J."/>
            <person name="Xu J."/>
            <person name="St-Pierre B."/>
            <person name="Chen S."/>
            <person name="Sun C."/>
        </authorList>
    </citation>
    <scope>NUCLEOTIDE SEQUENCE [LARGE SCALE GENOMIC DNA]</scope>
</reference>
<proteinExistence type="predicted"/>
<dbReference type="EMBL" id="CM044707">
    <property type="protein sequence ID" value="KAI5653347.1"/>
    <property type="molecule type" value="Genomic_DNA"/>
</dbReference>
<dbReference type="Proteomes" id="UP001060085">
    <property type="component" value="Linkage Group LG07"/>
</dbReference>
<protein>
    <submittedName>
        <fullName evidence="1">Uncharacterized protein</fullName>
    </submittedName>
</protein>
<keyword evidence="2" id="KW-1185">Reference proteome</keyword>
<evidence type="ECO:0000313" key="2">
    <source>
        <dbReference type="Proteomes" id="UP001060085"/>
    </source>
</evidence>